<dbReference type="Pfam" id="PF13460">
    <property type="entry name" value="NAD_binding_10"/>
    <property type="match status" value="1"/>
</dbReference>
<dbReference type="EMBL" id="CP079194">
    <property type="protein sequence ID" value="QXT40646.1"/>
    <property type="molecule type" value="Genomic_DNA"/>
</dbReference>
<gene>
    <name evidence="2" type="ORF">KYE46_05255</name>
</gene>
<dbReference type="RefSeq" id="WP_219003964.1">
    <property type="nucleotide sequence ID" value="NZ_CP079194.1"/>
</dbReference>
<name>A0A8F6TXB4_9RHOB</name>
<keyword evidence="3" id="KW-1185">Reference proteome</keyword>
<protein>
    <submittedName>
        <fullName evidence="2">SDR family oxidoreductase</fullName>
    </submittedName>
</protein>
<feature type="domain" description="NAD(P)-binding" evidence="1">
    <location>
        <begin position="8"/>
        <end position="147"/>
    </location>
</feature>
<dbReference type="PANTHER" id="PTHR12126:SF11">
    <property type="entry name" value="NADH DEHYDROGENASE [UBIQUINONE] 1 ALPHA SUBCOMPLEX SUBUNIT 9, MITOCHONDRIAL"/>
    <property type="match status" value="1"/>
</dbReference>
<dbReference type="GO" id="GO:0044877">
    <property type="term" value="F:protein-containing complex binding"/>
    <property type="evidence" value="ECO:0007669"/>
    <property type="project" value="TreeGrafter"/>
</dbReference>
<dbReference type="CDD" id="cd05243">
    <property type="entry name" value="SDR_a5"/>
    <property type="match status" value="1"/>
</dbReference>
<evidence type="ECO:0000313" key="3">
    <source>
        <dbReference type="Proteomes" id="UP000825009"/>
    </source>
</evidence>
<sequence>MKTVFIAGATGYLGRHLCEEYHQRGWYVMALVRNAERARGVTADQLIEAEATRPETLVGTMSGADLVISALGITRQADGLRYWDVDFQANVNLLREAEAAGVRRFAYIHVLNAGAMSDVPLVAAKAAFVEALADSPLRATVIAPSGYFSDMEDILAMAQAGRVWLFGDGGCRINPIHGADLACASAEAIAEGRDWLDVGGPDVLTLAEIAGLAFACVGARSRITYVPDLLRRAALRLLPWITPRKIHGPAQFFLSAMAQDMVGERHGTRRLKDHFADIINAERSLS</sequence>
<accession>A0A8F6TXB4</accession>
<dbReference type="AlphaFoldDB" id="A0A8F6TXB4"/>
<organism evidence="2 3">
    <name type="scientific">Gymnodinialimonas ceratoperidinii</name>
    <dbReference type="NCBI Taxonomy" id="2856823"/>
    <lineage>
        <taxon>Bacteria</taxon>
        <taxon>Pseudomonadati</taxon>
        <taxon>Pseudomonadota</taxon>
        <taxon>Alphaproteobacteria</taxon>
        <taxon>Rhodobacterales</taxon>
        <taxon>Paracoccaceae</taxon>
        <taxon>Gymnodinialimonas</taxon>
    </lineage>
</organism>
<dbReference type="Proteomes" id="UP000825009">
    <property type="component" value="Chromosome"/>
</dbReference>
<evidence type="ECO:0000259" key="1">
    <source>
        <dbReference type="Pfam" id="PF13460"/>
    </source>
</evidence>
<proteinExistence type="predicted"/>
<dbReference type="InterPro" id="IPR051207">
    <property type="entry name" value="ComplexI_NDUFA9_subunit"/>
</dbReference>
<evidence type="ECO:0000313" key="2">
    <source>
        <dbReference type="EMBL" id="QXT40646.1"/>
    </source>
</evidence>
<dbReference type="KEGG" id="gce:KYE46_05255"/>
<dbReference type="PANTHER" id="PTHR12126">
    <property type="entry name" value="NADH-UBIQUINONE OXIDOREDUCTASE 39 KDA SUBUNIT-RELATED"/>
    <property type="match status" value="1"/>
</dbReference>
<reference evidence="2 3" key="1">
    <citation type="submission" date="2021-07" db="EMBL/GenBank/DDBJ databases">
        <title>A novel Jannaschia species isolated from marine dinoflagellate Ceratoperidinium margalefii.</title>
        <authorList>
            <person name="Jiang Y."/>
            <person name="Li Z."/>
        </authorList>
    </citation>
    <scope>NUCLEOTIDE SEQUENCE [LARGE SCALE GENOMIC DNA]</scope>
    <source>
        <strain evidence="2 3">J12C1-MA-4</strain>
    </source>
</reference>
<dbReference type="InterPro" id="IPR016040">
    <property type="entry name" value="NAD(P)-bd_dom"/>
</dbReference>